<evidence type="ECO:0000313" key="1">
    <source>
        <dbReference type="EMBL" id="QDV23046.1"/>
    </source>
</evidence>
<accession>A0A518G370</accession>
<protein>
    <submittedName>
        <fullName evidence="1">Uncharacterized protein</fullName>
    </submittedName>
</protein>
<dbReference type="Proteomes" id="UP000318017">
    <property type="component" value="Chromosome"/>
</dbReference>
<name>A0A518G370_9BACT</name>
<keyword evidence="2" id="KW-1185">Reference proteome</keyword>
<dbReference type="RefSeq" id="WP_231691083.1">
    <property type="nucleotide sequence ID" value="NZ_CP036298.1"/>
</dbReference>
<dbReference type="AlphaFoldDB" id="A0A518G370"/>
<dbReference type="KEGG" id="ahel:Q31a_13410"/>
<organism evidence="1 2">
    <name type="scientific">Aureliella helgolandensis</name>
    <dbReference type="NCBI Taxonomy" id="2527968"/>
    <lineage>
        <taxon>Bacteria</taxon>
        <taxon>Pseudomonadati</taxon>
        <taxon>Planctomycetota</taxon>
        <taxon>Planctomycetia</taxon>
        <taxon>Pirellulales</taxon>
        <taxon>Pirellulaceae</taxon>
        <taxon>Aureliella</taxon>
    </lineage>
</organism>
<reference evidence="1 2" key="1">
    <citation type="submission" date="2019-02" db="EMBL/GenBank/DDBJ databases">
        <title>Deep-cultivation of Planctomycetes and their phenomic and genomic characterization uncovers novel biology.</title>
        <authorList>
            <person name="Wiegand S."/>
            <person name="Jogler M."/>
            <person name="Boedeker C."/>
            <person name="Pinto D."/>
            <person name="Vollmers J."/>
            <person name="Rivas-Marin E."/>
            <person name="Kohn T."/>
            <person name="Peeters S.H."/>
            <person name="Heuer A."/>
            <person name="Rast P."/>
            <person name="Oberbeckmann S."/>
            <person name="Bunk B."/>
            <person name="Jeske O."/>
            <person name="Meyerdierks A."/>
            <person name="Storesund J.E."/>
            <person name="Kallscheuer N."/>
            <person name="Luecker S."/>
            <person name="Lage O.M."/>
            <person name="Pohl T."/>
            <person name="Merkel B.J."/>
            <person name="Hornburger P."/>
            <person name="Mueller R.-W."/>
            <person name="Bruemmer F."/>
            <person name="Labrenz M."/>
            <person name="Spormann A.M."/>
            <person name="Op den Camp H."/>
            <person name="Overmann J."/>
            <person name="Amann R."/>
            <person name="Jetten M.S.M."/>
            <person name="Mascher T."/>
            <person name="Medema M.H."/>
            <person name="Devos D.P."/>
            <person name="Kaster A.-K."/>
            <person name="Ovreas L."/>
            <person name="Rohde M."/>
            <person name="Galperin M.Y."/>
            <person name="Jogler C."/>
        </authorList>
    </citation>
    <scope>NUCLEOTIDE SEQUENCE [LARGE SCALE GENOMIC DNA]</scope>
    <source>
        <strain evidence="1 2">Q31a</strain>
    </source>
</reference>
<dbReference type="EMBL" id="CP036298">
    <property type="protein sequence ID" value="QDV23046.1"/>
    <property type="molecule type" value="Genomic_DNA"/>
</dbReference>
<proteinExistence type="predicted"/>
<evidence type="ECO:0000313" key="2">
    <source>
        <dbReference type="Proteomes" id="UP000318017"/>
    </source>
</evidence>
<sequence length="180" mass="20157">MPDLDLIAPSALPQSLRELIEQAPMPGLGNGPQCPQTFASIERLQTDAGNSLRIAGLWLLAGELDRSHEISQSQPSAEGSLWHAIMHRREGDFSNSLYWYRRAGPHALYDALAEKIQAEQATLQASGLPDVHSASPEELPARLVELCQQASRHHVPWQEELERVLWWEWQLLLLASETPD</sequence>
<gene>
    <name evidence="1" type="ORF">Q31a_13410</name>
</gene>